<feature type="region of interest" description="Disordered" evidence="1">
    <location>
        <begin position="483"/>
        <end position="511"/>
    </location>
</feature>
<evidence type="ECO:0000313" key="3">
    <source>
        <dbReference type="Proteomes" id="UP001151760"/>
    </source>
</evidence>
<name>A0ABQ5F7U0_9ASTR</name>
<organism evidence="2 3">
    <name type="scientific">Tanacetum coccineum</name>
    <dbReference type="NCBI Taxonomy" id="301880"/>
    <lineage>
        <taxon>Eukaryota</taxon>
        <taxon>Viridiplantae</taxon>
        <taxon>Streptophyta</taxon>
        <taxon>Embryophyta</taxon>
        <taxon>Tracheophyta</taxon>
        <taxon>Spermatophyta</taxon>
        <taxon>Magnoliopsida</taxon>
        <taxon>eudicotyledons</taxon>
        <taxon>Gunneridae</taxon>
        <taxon>Pentapetalae</taxon>
        <taxon>asterids</taxon>
        <taxon>campanulids</taxon>
        <taxon>Asterales</taxon>
        <taxon>Asteraceae</taxon>
        <taxon>Asteroideae</taxon>
        <taxon>Anthemideae</taxon>
        <taxon>Anthemidinae</taxon>
        <taxon>Tanacetum</taxon>
    </lineage>
</organism>
<dbReference type="Pfam" id="PF03140">
    <property type="entry name" value="DUF247"/>
    <property type="match status" value="2"/>
</dbReference>
<protein>
    <submittedName>
        <fullName evidence="2">UPF0481 protein</fullName>
    </submittedName>
</protein>
<feature type="compositionally biased region" description="Low complexity" evidence="1">
    <location>
        <begin position="603"/>
        <end position="619"/>
    </location>
</feature>
<dbReference type="Proteomes" id="UP001151760">
    <property type="component" value="Unassembled WGS sequence"/>
</dbReference>
<evidence type="ECO:0000313" key="2">
    <source>
        <dbReference type="EMBL" id="GJT59380.1"/>
    </source>
</evidence>
<reference evidence="2" key="2">
    <citation type="submission" date="2022-01" db="EMBL/GenBank/DDBJ databases">
        <authorList>
            <person name="Yamashiro T."/>
            <person name="Shiraishi A."/>
            <person name="Satake H."/>
            <person name="Nakayama K."/>
        </authorList>
    </citation>
    <scope>NUCLEOTIDE SEQUENCE</scope>
</reference>
<dbReference type="PANTHER" id="PTHR31549">
    <property type="entry name" value="PROTEIN, PUTATIVE (DUF247)-RELATED-RELATED"/>
    <property type="match status" value="1"/>
</dbReference>
<dbReference type="PANTHER" id="PTHR31549:SF289">
    <property type="match status" value="1"/>
</dbReference>
<gene>
    <name evidence="2" type="ORF">Tco_1002913</name>
</gene>
<accession>A0ABQ5F7U0</accession>
<proteinExistence type="predicted"/>
<sequence length="619" mass="70353">MASINWFLGLNSGDKQWVNQISKTLKTQLAFTVDTLPVSIFEVPKSRKEEKPEAYAPQRTGLGPLYHFKHELYQKMERNKLLAAQSLLKPTPISDSEDQVVKKVKEIIPIISTCYDFYLDRDDDSLAWLFAIDGLFLLHQLNAYLINGDAIEAKDLFMLENQIPFIVLKEIQNALLVNVDHSDEDHLENMFQSFCKYHSPFHITKEEVRFNQVNHLLDYMYHSIVNNEDCDERKFGIQSTESGSAQNYPMQDLLEAIKKLAEKIPGAEPFIKIINSVPNKNSEGSDNDKPKVEEIDVPSVSELHDIANTLMAKNSLLPKFRLELTEYVDFMCGIIDTIEDVMLLRKENIIVSEMDDEEIVKLFNGAKRMAENQVRASAKAIKFLVSISSTLIVIRETHELPEKLDDRDGGVGSDEHEAVERQVSSETAHFFFGADPTSLTFNEAIFISARDDHPRYLASDVVHMAFRSVNWHKVYQATIRKSANTQAKSTSGGALASEEPESPTRTNASQLKTKHYILKRMRDLRLQGIATRLSYCSEDMDEEMQMEPRPGFSRSLQGDPLLAAHLQETKRTWRTMSLRLAPIIQRGAMNEVPRPNQQSNVLGFNGSNIHNGGSNSWEN</sequence>
<keyword evidence="3" id="KW-1185">Reference proteome</keyword>
<feature type="compositionally biased region" description="Polar residues" evidence="1">
    <location>
        <begin position="483"/>
        <end position="492"/>
    </location>
</feature>
<feature type="region of interest" description="Disordered" evidence="1">
    <location>
        <begin position="594"/>
        <end position="619"/>
    </location>
</feature>
<evidence type="ECO:0000256" key="1">
    <source>
        <dbReference type="SAM" id="MobiDB-lite"/>
    </source>
</evidence>
<dbReference type="EMBL" id="BQNB010017105">
    <property type="protein sequence ID" value="GJT59380.1"/>
    <property type="molecule type" value="Genomic_DNA"/>
</dbReference>
<comment type="caution">
    <text evidence="2">The sequence shown here is derived from an EMBL/GenBank/DDBJ whole genome shotgun (WGS) entry which is preliminary data.</text>
</comment>
<dbReference type="InterPro" id="IPR004158">
    <property type="entry name" value="DUF247_pln"/>
</dbReference>
<reference evidence="2" key="1">
    <citation type="journal article" date="2022" name="Int. J. Mol. Sci.">
        <title>Draft Genome of Tanacetum Coccineum: Genomic Comparison of Closely Related Tanacetum-Family Plants.</title>
        <authorList>
            <person name="Yamashiro T."/>
            <person name="Shiraishi A."/>
            <person name="Nakayama K."/>
            <person name="Satake H."/>
        </authorList>
    </citation>
    <scope>NUCLEOTIDE SEQUENCE</scope>
</reference>